<dbReference type="AlphaFoldDB" id="K7V9E1"/>
<sequence>MPARRSPRRSASSTSSTSPPRRSALMRRSSWSTSRRARSPKGRTRESRMPLSPSRTTISLESPPARRIRRLHSFEGRLKSRGASVRRRSSPLTSSPSLLSCRRVPHDVLPAIETPLLLFFNLSCDSSGAAYMI</sequence>
<organism evidence="2">
    <name type="scientific">Zea mays</name>
    <name type="common">Maize</name>
    <dbReference type="NCBI Taxonomy" id="4577"/>
    <lineage>
        <taxon>Eukaryota</taxon>
        <taxon>Viridiplantae</taxon>
        <taxon>Streptophyta</taxon>
        <taxon>Embryophyta</taxon>
        <taxon>Tracheophyta</taxon>
        <taxon>Spermatophyta</taxon>
        <taxon>Magnoliopsida</taxon>
        <taxon>Liliopsida</taxon>
        <taxon>Poales</taxon>
        <taxon>Poaceae</taxon>
        <taxon>PACMAD clade</taxon>
        <taxon>Panicoideae</taxon>
        <taxon>Andropogonodae</taxon>
        <taxon>Andropogoneae</taxon>
        <taxon>Tripsacinae</taxon>
        <taxon>Zea</taxon>
    </lineage>
</organism>
<accession>K7V9E1</accession>
<dbReference type="EMBL" id="CM000785">
    <property type="protein sequence ID" value="AQL01165.1"/>
    <property type="molecule type" value="Genomic_DNA"/>
</dbReference>
<dbReference type="OrthoDB" id="3592703at2759"/>
<reference evidence="3" key="3">
    <citation type="submission" date="2019-07" db="EMBL/GenBank/DDBJ databases">
        <authorList>
            <person name="Seetharam A."/>
            <person name="Woodhouse M."/>
            <person name="Cannon E."/>
        </authorList>
    </citation>
    <scope>NUCLEOTIDE SEQUENCE [LARGE SCALE GENOMIC DNA]</scope>
    <source>
        <strain evidence="3">cv. B73</strain>
    </source>
</reference>
<reference evidence="2" key="2">
    <citation type="submission" date="2015-12" db="EMBL/GenBank/DDBJ databases">
        <title>Update maize B73 reference genome by single molecule sequencing technologies.</title>
        <authorList>
            <consortium name="Maize Genome Sequencing Project"/>
            <person name="Ware D."/>
        </authorList>
    </citation>
    <scope>NUCLEOTIDE SEQUENCE</scope>
    <source>
        <tissue evidence="2">Seedling</tissue>
    </source>
</reference>
<evidence type="ECO:0000313" key="4">
    <source>
        <dbReference type="Proteomes" id="UP000007305"/>
    </source>
</evidence>
<gene>
    <name evidence="3" type="primary">LOC100284127</name>
    <name evidence="2" type="ORF">ZEAMMB73_Zm00001d044939</name>
</gene>
<keyword evidence="4" id="KW-1185">Reference proteome</keyword>
<dbReference type="Gramene" id="Zm00001eb373290_T001">
    <property type="protein sequence ID" value="Zm00001eb373290_P001"/>
    <property type="gene ID" value="Zm00001eb373290"/>
</dbReference>
<dbReference type="Proteomes" id="UP000007305">
    <property type="component" value="Chromosome 9"/>
</dbReference>
<proteinExistence type="predicted"/>
<protein>
    <submittedName>
        <fullName evidence="2 3">Uncharacterized protein</fullName>
    </submittedName>
</protein>
<feature type="region of interest" description="Disordered" evidence="1">
    <location>
        <begin position="1"/>
        <end position="99"/>
    </location>
</feature>
<evidence type="ECO:0000256" key="1">
    <source>
        <dbReference type="SAM" id="MobiDB-lite"/>
    </source>
</evidence>
<dbReference type="HOGENOM" id="CLU_1920169_0_0_1"/>
<name>K7V9E1_MAIZE</name>
<reference evidence="4" key="1">
    <citation type="journal article" date="2009" name="Science">
        <title>The B73 maize genome: complexity, diversity, and dynamics.</title>
        <authorList>
            <person name="Schnable P.S."/>
            <person name="Ware D."/>
            <person name="Fulton R.S."/>
            <person name="Stein J.C."/>
            <person name="Wei F."/>
            <person name="Pasternak S."/>
            <person name="Liang C."/>
            <person name="Zhang J."/>
            <person name="Fulton L."/>
            <person name="Graves T.A."/>
            <person name="Minx P."/>
            <person name="Reily A.D."/>
            <person name="Courtney L."/>
            <person name="Kruchowski S.S."/>
            <person name="Tomlinson C."/>
            <person name="Strong C."/>
            <person name="Delehaunty K."/>
            <person name="Fronick C."/>
            <person name="Courtney B."/>
            <person name="Rock S.M."/>
            <person name="Belter E."/>
            <person name="Du F."/>
            <person name="Kim K."/>
            <person name="Abbott R.M."/>
            <person name="Cotton M."/>
            <person name="Levy A."/>
            <person name="Marchetto P."/>
            <person name="Ochoa K."/>
            <person name="Jackson S.M."/>
            <person name="Gillam B."/>
            <person name="Chen W."/>
            <person name="Yan L."/>
            <person name="Higginbotham J."/>
            <person name="Cardenas M."/>
            <person name="Waligorski J."/>
            <person name="Applebaum E."/>
            <person name="Phelps L."/>
            <person name="Falcone J."/>
            <person name="Kanchi K."/>
            <person name="Thane T."/>
            <person name="Scimone A."/>
            <person name="Thane N."/>
            <person name="Henke J."/>
            <person name="Wang T."/>
            <person name="Ruppert J."/>
            <person name="Shah N."/>
            <person name="Rotter K."/>
            <person name="Hodges J."/>
            <person name="Ingenthron E."/>
            <person name="Cordes M."/>
            <person name="Kohlberg S."/>
            <person name="Sgro J."/>
            <person name="Delgado B."/>
            <person name="Mead K."/>
            <person name="Chinwalla A."/>
            <person name="Leonard S."/>
            <person name="Crouse K."/>
            <person name="Collura K."/>
            <person name="Kudrna D."/>
            <person name="Currie J."/>
            <person name="He R."/>
            <person name="Angelova A."/>
            <person name="Rajasekar S."/>
            <person name="Mueller T."/>
            <person name="Lomeli R."/>
            <person name="Scara G."/>
            <person name="Ko A."/>
            <person name="Delaney K."/>
            <person name="Wissotski M."/>
            <person name="Lopez G."/>
            <person name="Campos D."/>
            <person name="Braidotti M."/>
            <person name="Ashley E."/>
            <person name="Golser W."/>
            <person name="Kim H."/>
            <person name="Lee S."/>
            <person name="Lin J."/>
            <person name="Dujmic Z."/>
            <person name="Kim W."/>
            <person name="Talag J."/>
            <person name="Zuccolo A."/>
            <person name="Fan C."/>
            <person name="Sebastian A."/>
            <person name="Kramer M."/>
            <person name="Spiegel L."/>
            <person name="Nascimento L."/>
            <person name="Zutavern T."/>
            <person name="Miller B."/>
            <person name="Ambroise C."/>
            <person name="Muller S."/>
            <person name="Spooner W."/>
            <person name="Narechania A."/>
            <person name="Ren L."/>
            <person name="Wei S."/>
            <person name="Kumari S."/>
            <person name="Faga B."/>
            <person name="Levy M.J."/>
            <person name="McMahan L."/>
            <person name="Van Buren P."/>
            <person name="Vaughn M.W."/>
            <person name="Ying K."/>
            <person name="Yeh C.-T."/>
            <person name="Emrich S.J."/>
            <person name="Jia Y."/>
            <person name="Kalyanaraman A."/>
            <person name="Hsia A.-P."/>
            <person name="Barbazuk W.B."/>
            <person name="Baucom R.S."/>
            <person name="Brutnell T.P."/>
            <person name="Carpita N.C."/>
            <person name="Chaparro C."/>
            <person name="Chia J.-M."/>
            <person name="Deragon J.-M."/>
            <person name="Estill J.C."/>
            <person name="Fu Y."/>
            <person name="Jeddeloh J.A."/>
            <person name="Han Y."/>
            <person name="Lee H."/>
            <person name="Li P."/>
            <person name="Lisch D.R."/>
            <person name="Liu S."/>
            <person name="Liu Z."/>
            <person name="Nagel D.H."/>
            <person name="McCann M.C."/>
            <person name="SanMiguel P."/>
            <person name="Myers A.M."/>
            <person name="Nettleton D."/>
            <person name="Nguyen J."/>
            <person name="Penning B.W."/>
            <person name="Ponnala L."/>
            <person name="Schneider K.L."/>
            <person name="Schwartz D.C."/>
            <person name="Sharma A."/>
            <person name="Soderlund C."/>
            <person name="Springer N.M."/>
            <person name="Sun Q."/>
            <person name="Wang H."/>
            <person name="Waterman M."/>
            <person name="Westerman R."/>
            <person name="Wolfgruber T.K."/>
            <person name="Yang L."/>
            <person name="Yu Y."/>
            <person name="Zhang L."/>
            <person name="Zhou S."/>
            <person name="Zhu Q."/>
            <person name="Bennetzen J.L."/>
            <person name="Dawe R.K."/>
            <person name="Jiang J."/>
            <person name="Jiang N."/>
            <person name="Presting G.G."/>
            <person name="Wessler S.R."/>
            <person name="Aluru S."/>
            <person name="Martienssen R.A."/>
            <person name="Clifton S.W."/>
            <person name="McCombie W.R."/>
            <person name="Wing R.A."/>
            <person name="Wilson R.K."/>
        </authorList>
    </citation>
    <scope>NUCLEOTIDE SEQUENCE [LARGE SCALE GENOMIC DNA]</scope>
    <source>
        <strain evidence="4">cv. B73</strain>
    </source>
</reference>
<dbReference type="ExpressionAtlas" id="K7V9E1">
    <property type="expression patterns" value="baseline and differential"/>
</dbReference>
<feature type="compositionally biased region" description="Low complexity" evidence="1">
    <location>
        <begin position="9"/>
        <end position="34"/>
    </location>
</feature>
<feature type="compositionally biased region" description="Low complexity" evidence="1">
    <location>
        <begin position="90"/>
        <end position="99"/>
    </location>
</feature>
<reference evidence="3" key="4">
    <citation type="submission" date="2021-05" db="UniProtKB">
        <authorList>
            <consortium name="EnsemblPlants"/>
        </authorList>
    </citation>
    <scope>IDENTIFICATION</scope>
    <source>
        <strain evidence="3">cv. B73</strain>
    </source>
</reference>
<dbReference type="PaxDb" id="4577-GRMZM2G150656_P01"/>
<dbReference type="EnsemblPlants" id="Zm00001eb373290_T001">
    <property type="protein sequence ID" value="Zm00001eb373290_P001"/>
    <property type="gene ID" value="Zm00001eb373290"/>
</dbReference>
<evidence type="ECO:0000313" key="3">
    <source>
        <dbReference type="EnsemblPlants" id="Zm00001eb373290_P001"/>
    </source>
</evidence>
<dbReference type="IntAct" id="K7V9E1">
    <property type="interactions" value="20"/>
</dbReference>
<evidence type="ECO:0000313" key="2">
    <source>
        <dbReference type="EMBL" id="AQL01165.1"/>
    </source>
</evidence>